<proteinExistence type="predicted"/>
<keyword evidence="3" id="KW-1185">Reference proteome</keyword>
<dbReference type="EMBL" id="CP058561">
    <property type="protein sequence ID" value="QUH29344.1"/>
    <property type="molecule type" value="Genomic_DNA"/>
</dbReference>
<organism evidence="2 3">
    <name type="scientific">Vallitalea guaymasensis</name>
    <dbReference type="NCBI Taxonomy" id="1185412"/>
    <lineage>
        <taxon>Bacteria</taxon>
        <taxon>Bacillati</taxon>
        <taxon>Bacillota</taxon>
        <taxon>Clostridia</taxon>
        <taxon>Lachnospirales</taxon>
        <taxon>Vallitaleaceae</taxon>
        <taxon>Vallitalea</taxon>
    </lineage>
</organism>
<dbReference type="SMART" id="SM00471">
    <property type="entry name" value="HDc"/>
    <property type="match status" value="1"/>
</dbReference>
<evidence type="ECO:0000313" key="2">
    <source>
        <dbReference type="EMBL" id="QUH29344.1"/>
    </source>
</evidence>
<dbReference type="Pfam" id="PF13487">
    <property type="entry name" value="HD_5"/>
    <property type="match status" value="1"/>
</dbReference>
<accession>A0A8J8MAM4</accession>
<evidence type="ECO:0000259" key="1">
    <source>
        <dbReference type="PROSITE" id="PS51832"/>
    </source>
</evidence>
<sequence>MRRVLIDNLKGNERVARPVYSLNGSFLLSKGIHIKKSYVVRLRELGVDYIYIEDELSEGVELKDFIEEKTRENCKKEVKKVLENYSTQGHLELTNIVSAAQDIVEDVLTQRNIIVNLVDIRRKDEYTYAHSVNVCALAVLLSIKLGYNKNRVKDIAIGALLHDLGKVLIPEEILNKPGKLTEKEYEIVKQHVIYGYEAISEASWISSISKVIILTHHENVDGSGYPFGWSGNKINSATKIISICNVFDSMVTKKPYREAYKIYEVIEFLIANKGRLFDEEIVDEFIKYIAVYPSGMGIITNEGKKGIVLKQNNGFPSRPIIRILEDENGKYDEWVEIDLMENKKLFIVDTYEI</sequence>
<dbReference type="PANTHER" id="PTHR43155">
    <property type="entry name" value="CYCLIC DI-GMP PHOSPHODIESTERASE PA4108-RELATED"/>
    <property type="match status" value="1"/>
</dbReference>
<evidence type="ECO:0000313" key="3">
    <source>
        <dbReference type="Proteomes" id="UP000677305"/>
    </source>
</evidence>
<reference evidence="2 3" key="1">
    <citation type="submission" date="2020-07" db="EMBL/GenBank/DDBJ databases">
        <title>Vallitalea guaymasensis genome.</title>
        <authorList>
            <person name="Postec A."/>
        </authorList>
    </citation>
    <scope>NUCLEOTIDE SEQUENCE [LARGE SCALE GENOMIC DNA]</scope>
    <source>
        <strain evidence="2 3">Ra1766G1</strain>
    </source>
</reference>
<dbReference type="RefSeq" id="WP_113672951.1">
    <property type="nucleotide sequence ID" value="NZ_CAJXUH010000017.1"/>
</dbReference>
<dbReference type="CDD" id="cd00077">
    <property type="entry name" value="HDc"/>
    <property type="match status" value="1"/>
</dbReference>
<name>A0A8J8MAM4_9FIRM</name>
<feature type="domain" description="HD-GYP" evidence="1">
    <location>
        <begin position="105"/>
        <end position="301"/>
    </location>
</feature>
<dbReference type="KEGG" id="vgu:HYG85_10555"/>
<dbReference type="PROSITE" id="PS51832">
    <property type="entry name" value="HD_GYP"/>
    <property type="match status" value="1"/>
</dbReference>
<dbReference type="Proteomes" id="UP000677305">
    <property type="component" value="Chromosome"/>
</dbReference>
<protein>
    <submittedName>
        <fullName evidence="2">HD-GYP domain-containing protein</fullName>
    </submittedName>
</protein>
<dbReference type="OrthoDB" id="9804747at2"/>
<dbReference type="AlphaFoldDB" id="A0A8J8MAM4"/>
<dbReference type="InterPro" id="IPR003607">
    <property type="entry name" value="HD/PDEase_dom"/>
</dbReference>
<dbReference type="PANTHER" id="PTHR43155:SF2">
    <property type="entry name" value="CYCLIC DI-GMP PHOSPHODIESTERASE PA4108"/>
    <property type="match status" value="1"/>
</dbReference>
<gene>
    <name evidence="2" type="ORF">HYG85_10555</name>
</gene>
<dbReference type="InterPro" id="IPR037522">
    <property type="entry name" value="HD_GYP_dom"/>
</dbReference>
<dbReference type="SUPFAM" id="SSF109604">
    <property type="entry name" value="HD-domain/PDEase-like"/>
    <property type="match status" value="1"/>
</dbReference>
<dbReference type="Gene3D" id="1.10.3210.10">
    <property type="entry name" value="Hypothetical protein af1432"/>
    <property type="match status" value="1"/>
</dbReference>